<name>A0A9P8RZ79_9EUKA</name>
<dbReference type="RefSeq" id="XP_067765085.1">
    <property type="nucleotide sequence ID" value="XM_067908111.1"/>
</dbReference>
<comment type="caution">
    <text evidence="2">The sequence shown here is derived from an EMBL/GenBank/DDBJ whole genome shotgun (WGS) entry which is preliminary data.</text>
</comment>
<gene>
    <name evidence="2" type="ORF">SS50377_24267</name>
</gene>
<dbReference type="SMART" id="SM00651">
    <property type="entry name" value="Sm"/>
    <property type="match status" value="1"/>
</dbReference>
<proteinExistence type="predicted"/>
<dbReference type="Gene3D" id="2.30.30.100">
    <property type="match status" value="1"/>
</dbReference>
<sequence>MRTAAAPDEKPGNRSTMDLLLPAAFLQAQLGQPVTVELKSGQVLTGQLEAADAYYNLRLSGASLGAEPMGHVTVRCNNVLTVAK</sequence>
<dbReference type="GO" id="GO:0003723">
    <property type="term" value="F:RNA binding"/>
    <property type="evidence" value="ECO:0007669"/>
    <property type="project" value="InterPro"/>
</dbReference>
<protein>
    <submittedName>
        <fullName evidence="2">LSM domain protein</fullName>
    </submittedName>
</protein>
<evidence type="ECO:0000313" key="3">
    <source>
        <dbReference type="Proteomes" id="UP000018208"/>
    </source>
</evidence>
<dbReference type="InterPro" id="IPR047575">
    <property type="entry name" value="Sm"/>
</dbReference>
<dbReference type="InterPro" id="IPR010920">
    <property type="entry name" value="LSM_dom_sf"/>
</dbReference>
<feature type="domain" description="Sm" evidence="1">
    <location>
        <begin position="21"/>
        <end position="84"/>
    </location>
</feature>
<reference evidence="2 3" key="1">
    <citation type="journal article" date="2014" name="PLoS Genet.">
        <title>The Genome of Spironucleus salmonicida Highlights a Fish Pathogen Adapted to Fluctuating Environments.</title>
        <authorList>
            <person name="Xu F."/>
            <person name="Jerlstrom-Hultqvist J."/>
            <person name="Einarsson E."/>
            <person name="Astvaldsson A."/>
            <person name="Svard S.G."/>
            <person name="Andersson J.O."/>
        </authorList>
    </citation>
    <scope>NUCLEOTIDE SEQUENCE [LARGE SCALE GENOMIC DNA]</scope>
    <source>
        <strain evidence="2 3">ATCC 50377</strain>
    </source>
</reference>
<dbReference type="KEGG" id="ssao:94298290"/>
<dbReference type="AlphaFoldDB" id="A0A9P8RZ79"/>
<dbReference type="OrthoDB" id="10256176at2759"/>
<evidence type="ECO:0000259" key="1">
    <source>
        <dbReference type="PROSITE" id="PS52002"/>
    </source>
</evidence>
<dbReference type="PROSITE" id="PS52002">
    <property type="entry name" value="SM"/>
    <property type="match status" value="1"/>
</dbReference>
<organism evidence="2 3">
    <name type="scientific">Spironucleus salmonicida</name>
    <dbReference type="NCBI Taxonomy" id="348837"/>
    <lineage>
        <taxon>Eukaryota</taxon>
        <taxon>Metamonada</taxon>
        <taxon>Diplomonadida</taxon>
        <taxon>Hexamitidae</taxon>
        <taxon>Hexamitinae</taxon>
        <taxon>Spironucleus</taxon>
    </lineage>
</organism>
<dbReference type="Pfam" id="PF01423">
    <property type="entry name" value="LSM"/>
    <property type="match status" value="1"/>
</dbReference>
<accession>A0A9P8RZ79</accession>
<dbReference type="InterPro" id="IPR001163">
    <property type="entry name" value="Sm_dom_euk/arc"/>
</dbReference>
<dbReference type="EMBL" id="AUWU02000004">
    <property type="protein sequence ID" value="KAH0574312.1"/>
    <property type="molecule type" value="Genomic_DNA"/>
</dbReference>
<dbReference type="GeneID" id="94298290"/>
<dbReference type="SUPFAM" id="SSF50182">
    <property type="entry name" value="Sm-like ribonucleoproteins"/>
    <property type="match status" value="1"/>
</dbReference>
<keyword evidence="3" id="KW-1185">Reference proteome</keyword>
<dbReference type="Proteomes" id="UP000018208">
    <property type="component" value="Unassembled WGS sequence"/>
</dbReference>
<evidence type="ECO:0000313" key="2">
    <source>
        <dbReference type="EMBL" id="KAH0574312.1"/>
    </source>
</evidence>